<sequence length="560" mass="64130">MDTVAIVICDWERIYREKGKALILDVLRKFWKMSRLHKFKGLLPPIKPISHTPILHLPQLRSFLLLLLLVYASISILKLASTRPDYSVFESETSEVFGSLKTHISSTKRPLEVHEENKTSSIMTTSPCSSLINGEAQVRKQSIQQGTLCFHPPKKQGILCCDRSHPRTDICYMKGDIRTDSQSSSIILYSPEKSSSTQEELIRPYTRKWETSIMNTVDEIRLKPDNGALGGRRCDVYHVVPGVVFSTGGYTGNVYHEFNDGLLPLYITVGRFGGEVVLVVLEYHKWWMSRYEGIVKKISRYDVVNFRRDKRVHCFKEMIVGMKIHGELTINQANGTSKGIHDFQTLLSEGLLGARRQAEQKQLQANTQRQPKLVILTRNKSRVLLNLREVIQTCKCIGFKVHLLKPNRNTQLADIYSLLNSADAMLGVHGAAMTHFLFMRPGSVFIQIVPLGLNWAAEEYYGEPAKKLGLKYMEYRISTEESSLSEEYDRDDPVLVDPVAVNKKGWSETKRIYLERQNVRVNIERFHRLLEKVYSHVKLHSRKRVPRFLSHLSFGISVAI</sequence>
<reference evidence="1 2" key="1">
    <citation type="journal article" date="2022" name="Hortic Res">
        <title>A haplotype resolved chromosomal level avocado genome allows analysis of novel avocado genes.</title>
        <authorList>
            <person name="Nath O."/>
            <person name="Fletcher S.J."/>
            <person name="Hayward A."/>
            <person name="Shaw L.M."/>
            <person name="Masouleh A.K."/>
            <person name="Furtado A."/>
            <person name="Henry R.J."/>
            <person name="Mitter N."/>
        </authorList>
    </citation>
    <scope>NUCLEOTIDE SEQUENCE [LARGE SCALE GENOMIC DNA]</scope>
    <source>
        <strain evidence="2">cv. Hass</strain>
    </source>
</reference>
<dbReference type="EMBL" id="CM056818">
    <property type="protein sequence ID" value="KAJ8622759.1"/>
    <property type="molecule type" value="Genomic_DNA"/>
</dbReference>
<accession>A0ACC2KNK2</accession>
<evidence type="ECO:0000313" key="1">
    <source>
        <dbReference type="EMBL" id="KAJ8622759.1"/>
    </source>
</evidence>
<name>A0ACC2KNK2_PERAE</name>
<keyword evidence="2" id="KW-1185">Reference proteome</keyword>
<comment type="caution">
    <text evidence="1">The sequence shown here is derived from an EMBL/GenBank/DDBJ whole genome shotgun (WGS) entry which is preliminary data.</text>
</comment>
<organism evidence="1 2">
    <name type="scientific">Persea americana</name>
    <name type="common">Avocado</name>
    <dbReference type="NCBI Taxonomy" id="3435"/>
    <lineage>
        <taxon>Eukaryota</taxon>
        <taxon>Viridiplantae</taxon>
        <taxon>Streptophyta</taxon>
        <taxon>Embryophyta</taxon>
        <taxon>Tracheophyta</taxon>
        <taxon>Spermatophyta</taxon>
        <taxon>Magnoliopsida</taxon>
        <taxon>Magnoliidae</taxon>
        <taxon>Laurales</taxon>
        <taxon>Lauraceae</taxon>
        <taxon>Persea</taxon>
    </lineage>
</organism>
<evidence type="ECO:0000313" key="2">
    <source>
        <dbReference type="Proteomes" id="UP001234297"/>
    </source>
</evidence>
<protein>
    <submittedName>
        <fullName evidence="1">Uncharacterized protein</fullName>
    </submittedName>
</protein>
<proteinExistence type="predicted"/>
<gene>
    <name evidence="1" type="ORF">MRB53_031288</name>
</gene>
<dbReference type="Proteomes" id="UP001234297">
    <property type="component" value="Chromosome 10"/>
</dbReference>